<dbReference type="RefSeq" id="WP_107241017.1">
    <property type="nucleotide sequence ID" value="NZ_PYMJ01000001.1"/>
</dbReference>
<accession>A0A2T3JR54</accession>
<feature type="signal peptide" evidence="1">
    <location>
        <begin position="1"/>
        <end position="21"/>
    </location>
</feature>
<proteinExistence type="predicted"/>
<dbReference type="OrthoDB" id="5821954at2"/>
<evidence type="ECO:0000313" key="2">
    <source>
        <dbReference type="EMBL" id="PSU51567.1"/>
    </source>
</evidence>
<dbReference type="EMBL" id="PYMJ01000001">
    <property type="protein sequence ID" value="PSU51567.1"/>
    <property type="molecule type" value="Genomic_DNA"/>
</dbReference>
<name>A0A2T3JR54_9GAMM</name>
<dbReference type="Proteomes" id="UP000240987">
    <property type="component" value="Unassembled WGS sequence"/>
</dbReference>
<keyword evidence="3" id="KW-1185">Reference proteome</keyword>
<dbReference type="NCBIfam" id="NF041602">
    <property type="entry name" value="VF_A0006_fam"/>
    <property type="match status" value="1"/>
</dbReference>
<dbReference type="AlphaFoldDB" id="A0A2T3JR54"/>
<protein>
    <submittedName>
        <fullName evidence="2">Uncharacterized protein</fullName>
    </submittedName>
</protein>
<evidence type="ECO:0000313" key="3">
    <source>
        <dbReference type="Proteomes" id="UP000240987"/>
    </source>
</evidence>
<sequence length="102" mass="11621">MAMNKYKIFFVLLFIAGNAQAKEDKAAYQDCVLQYVTGTEDPSAASMLTHACNQLHVDNFMLSEKDANYNQCLLDFLPDSKNRAVSMKVKKTCNEKHRSFFN</sequence>
<reference evidence="2 3" key="1">
    <citation type="submission" date="2018-01" db="EMBL/GenBank/DDBJ databases">
        <title>Whole genome sequencing of Histamine producing bacteria.</title>
        <authorList>
            <person name="Butler K."/>
        </authorList>
    </citation>
    <scope>NUCLEOTIDE SEQUENCE [LARGE SCALE GENOMIC DNA]</scope>
    <source>
        <strain evidence="2 3">JCM 12947</strain>
    </source>
</reference>
<feature type="chain" id="PRO_5015625539" evidence="1">
    <location>
        <begin position="22"/>
        <end position="102"/>
    </location>
</feature>
<keyword evidence="1" id="KW-0732">Signal</keyword>
<gene>
    <name evidence="2" type="ORF">C9J12_01040</name>
</gene>
<dbReference type="InterPro" id="IPR048087">
    <property type="entry name" value="VF_A0006-like"/>
</dbReference>
<evidence type="ECO:0000256" key="1">
    <source>
        <dbReference type="SAM" id="SignalP"/>
    </source>
</evidence>
<comment type="caution">
    <text evidence="2">The sequence shown here is derived from an EMBL/GenBank/DDBJ whole genome shotgun (WGS) entry which is preliminary data.</text>
</comment>
<organism evidence="2 3">
    <name type="scientific">Photobacterium frigidiphilum</name>
    <dbReference type="NCBI Taxonomy" id="264736"/>
    <lineage>
        <taxon>Bacteria</taxon>
        <taxon>Pseudomonadati</taxon>
        <taxon>Pseudomonadota</taxon>
        <taxon>Gammaproteobacteria</taxon>
        <taxon>Vibrionales</taxon>
        <taxon>Vibrionaceae</taxon>
        <taxon>Photobacterium</taxon>
    </lineage>
</organism>